<dbReference type="EMBL" id="QJJK01000003">
    <property type="protein sequence ID" value="PXW61513.1"/>
    <property type="molecule type" value="Genomic_DNA"/>
</dbReference>
<evidence type="ECO:0008006" key="3">
    <source>
        <dbReference type="Google" id="ProtNLM"/>
    </source>
</evidence>
<dbReference type="Gene3D" id="3.40.630.30">
    <property type="match status" value="1"/>
</dbReference>
<sequence length="164" mass="18364">MFIRPATVADIEHICRNLRPIDRHEVMAVRFNDDPDALVDDILMLGPRKLGLFALADAGREPVALVGAHLMTPTTAAASMIATARWNAIARPAHRWVRRVFMPAVLAPHVARAECRVWDGNTVARRWLRRLGFAEEGRAPALGRHGEAYVQCAWINPSWTFPEV</sequence>
<dbReference type="OrthoDB" id="7363390at2"/>
<organism evidence="1 2">
    <name type="scientific">Chelatococcus asaccharovorans</name>
    <dbReference type="NCBI Taxonomy" id="28210"/>
    <lineage>
        <taxon>Bacteria</taxon>
        <taxon>Pseudomonadati</taxon>
        <taxon>Pseudomonadota</taxon>
        <taxon>Alphaproteobacteria</taxon>
        <taxon>Hyphomicrobiales</taxon>
        <taxon>Chelatococcaceae</taxon>
        <taxon>Chelatococcus</taxon>
    </lineage>
</organism>
<protein>
    <recommendedName>
        <fullName evidence="3">RimJ/RimL family protein N-acetyltransferase</fullName>
    </recommendedName>
</protein>
<dbReference type="InterPro" id="IPR016181">
    <property type="entry name" value="Acyl_CoA_acyltransferase"/>
</dbReference>
<dbReference type="SUPFAM" id="SSF55729">
    <property type="entry name" value="Acyl-CoA N-acyltransferases (Nat)"/>
    <property type="match status" value="1"/>
</dbReference>
<keyword evidence="2" id="KW-1185">Reference proteome</keyword>
<evidence type="ECO:0000313" key="1">
    <source>
        <dbReference type="EMBL" id="PXW61513.1"/>
    </source>
</evidence>
<dbReference type="Proteomes" id="UP000248021">
    <property type="component" value="Unassembled WGS sequence"/>
</dbReference>
<evidence type="ECO:0000313" key="2">
    <source>
        <dbReference type="Proteomes" id="UP000248021"/>
    </source>
</evidence>
<accession>A0A2V3UAH9</accession>
<gene>
    <name evidence="1" type="ORF">C7450_10328</name>
</gene>
<reference evidence="1 2" key="1">
    <citation type="submission" date="2018-05" db="EMBL/GenBank/DDBJ databases">
        <title>Genomic Encyclopedia of Type Strains, Phase IV (KMG-IV): sequencing the most valuable type-strain genomes for metagenomic binning, comparative biology and taxonomic classification.</title>
        <authorList>
            <person name="Goeker M."/>
        </authorList>
    </citation>
    <scope>NUCLEOTIDE SEQUENCE [LARGE SCALE GENOMIC DNA]</scope>
    <source>
        <strain evidence="1 2">DSM 6462</strain>
    </source>
</reference>
<dbReference type="AlphaFoldDB" id="A0A2V3UAH9"/>
<dbReference type="RefSeq" id="WP_110373825.1">
    <property type="nucleotide sequence ID" value="NZ_JAHBRY010000001.1"/>
</dbReference>
<comment type="caution">
    <text evidence="1">The sequence shown here is derived from an EMBL/GenBank/DDBJ whole genome shotgun (WGS) entry which is preliminary data.</text>
</comment>
<name>A0A2V3UAH9_9HYPH</name>
<proteinExistence type="predicted"/>